<evidence type="ECO:0000256" key="8">
    <source>
        <dbReference type="ARBA" id="ARBA00023235"/>
    </source>
</evidence>
<keyword evidence="8" id="KW-0413">Isomerase</keyword>
<dbReference type="InterPro" id="IPR037041">
    <property type="entry name" value="Trigger_fac_C_sf"/>
</dbReference>
<dbReference type="GO" id="GO:0043022">
    <property type="term" value="F:ribosome binding"/>
    <property type="evidence" value="ECO:0007669"/>
    <property type="project" value="TreeGrafter"/>
</dbReference>
<dbReference type="GO" id="GO:0044183">
    <property type="term" value="F:protein folding chaperone"/>
    <property type="evidence" value="ECO:0007669"/>
    <property type="project" value="TreeGrafter"/>
</dbReference>
<evidence type="ECO:0000256" key="7">
    <source>
        <dbReference type="ARBA" id="ARBA00023186"/>
    </source>
</evidence>
<keyword evidence="6" id="KW-0697">Rotamase</keyword>
<evidence type="ECO:0000256" key="3">
    <source>
        <dbReference type="ARBA" id="ARBA00005464"/>
    </source>
</evidence>
<dbReference type="GO" id="GO:0015031">
    <property type="term" value="P:protein transport"/>
    <property type="evidence" value="ECO:0007669"/>
    <property type="project" value="InterPro"/>
</dbReference>
<gene>
    <name evidence="12" type="ORF">COV87_03290</name>
</gene>
<keyword evidence="7" id="KW-0143">Chaperone</keyword>
<comment type="caution">
    <text evidence="12">The sequence shown here is derived from an EMBL/GenBank/DDBJ whole genome shotgun (WGS) entry which is preliminary data.</text>
</comment>
<dbReference type="SUPFAM" id="SSF102735">
    <property type="entry name" value="Trigger factor ribosome-binding domain"/>
    <property type="match status" value="1"/>
</dbReference>
<evidence type="ECO:0000256" key="1">
    <source>
        <dbReference type="ARBA" id="ARBA00000971"/>
    </source>
</evidence>
<evidence type="ECO:0000256" key="4">
    <source>
        <dbReference type="ARBA" id="ARBA00013194"/>
    </source>
</evidence>
<dbReference type="Gene3D" id="1.10.3120.10">
    <property type="entry name" value="Trigger factor, C-terminal domain"/>
    <property type="match status" value="1"/>
</dbReference>
<evidence type="ECO:0000313" key="13">
    <source>
        <dbReference type="Proteomes" id="UP000229497"/>
    </source>
</evidence>
<comment type="subcellular location">
    <subcellularLocation>
        <location evidence="2">Cytoplasm</location>
    </subcellularLocation>
</comment>
<dbReference type="Pfam" id="PF05697">
    <property type="entry name" value="Trigger_N"/>
    <property type="match status" value="1"/>
</dbReference>
<protein>
    <recommendedName>
        <fullName evidence="5">Trigger factor</fullName>
        <ecNumber evidence="4">5.2.1.8</ecNumber>
    </recommendedName>
    <alternativeName>
        <fullName evidence="9">PPIase</fullName>
    </alternativeName>
</protein>
<sequence length="320" mass="37446">MVWKGKILHEQIRRRREKTVVFHARCGTIVTMATHTIRKQPKSTVEILVTIPWADIQTAYKTSFEVLHTQFEMEGFRKGKVPKELAEKNIDKDKVYSHLIRELMPKVYENIIKVEKLQPILSPKIELIKAKENEEWELKIMVAEKPLIKLKDYKKKVQEAKKGLKVDEIWVPGKEPQNADTEKSKTKEKTLNVSLEALLAESECELPPLLIEEELDRRLSQMVEDVQKIGLTMEKYLQSRNVTMESVKERLTREITDMYKLEFILQMIADEEKLEVKQEDLASLFANIKEEKDRKTAESNAYFYASVLRKQKALDYIIGL</sequence>
<evidence type="ECO:0000259" key="10">
    <source>
        <dbReference type="Pfam" id="PF05697"/>
    </source>
</evidence>
<dbReference type="GO" id="GO:0051083">
    <property type="term" value="P:'de novo' cotranslational protein folding"/>
    <property type="evidence" value="ECO:0007669"/>
    <property type="project" value="TreeGrafter"/>
</dbReference>
<dbReference type="InterPro" id="IPR036611">
    <property type="entry name" value="Trigger_fac_ribosome-bd_sf"/>
</dbReference>
<evidence type="ECO:0000256" key="6">
    <source>
        <dbReference type="ARBA" id="ARBA00023110"/>
    </source>
</evidence>
<dbReference type="GO" id="GO:0003755">
    <property type="term" value="F:peptidyl-prolyl cis-trans isomerase activity"/>
    <property type="evidence" value="ECO:0007669"/>
    <property type="project" value="UniProtKB-KW"/>
</dbReference>
<evidence type="ECO:0000256" key="5">
    <source>
        <dbReference type="ARBA" id="ARBA00016902"/>
    </source>
</evidence>
<dbReference type="Proteomes" id="UP000229497">
    <property type="component" value="Unassembled WGS sequence"/>
</dbReference>
<proteinExistence type="inferred from homology"/>
<comment type="catalytic activity">
    <reaction evidence="1">
        <text>[protein]-peptidylproline (omega=180) = [protein]-peptidylproline (omega=0)</text>
        <dbReference type="Rhea" id="RHEA:16237"/>
        <dbReference type="Rhea" id="RHEA-COMP:10747"/>
        <dbReference type="Rhea" id="RHEA-COMP:10748"/>
        <dbReference type="ChEBI" id="CHEBI:83833"/>
        <dbReference type="ChEBI" id="CHEBI:83834"/>
        <dbReference type="EC" id="5.2.1.8"/>
    </reaction>
</comment>
<feature type="domain" description="Trigger factor C-terminal" evidence="11">
    <location>
        <begin position="182"/>
        <end position="291"/>
    </location>
</feature>
<evidence type="ECO:0000259" key="11">
    <source>
        <dbReference type="Pfam" id="PF05698"/>
    </source>
</evidence>
<feature type="domain" description="Trigger factor ribosome-binding bacterial" evidence="10">
    <location>
        <begin position="36"/>
        <end position="166"/>
    </location>
</feature>
<evidence type="ECO:0000313" key="12">
    <source>
        <dbReference type="EMBL" id="PIQ71453.1"/>
    </source>
</evidence>
<dbReference type="EC" id="5.2.1.8" evidence="4"/>
<name>A0A2H0KLL9_9BACT</name>
<dbReference type="GO" id="GO:0005737">
    <property type="term" value="C:cytoplasm"/>
    <property type="evidence" value="ECO:0007669"/>
    <property type="project" value="UniProtKB-SubCell"/>
</dbReference>
<evidence type="ECO:0000256" key="9">
    <source>
        <dbReference type="ARBA" id="ARBA00029986"/>
    </source>
</evidence>
<dbReference type="SUPFAM" id="SSF109998">
    <property type="entry name" value="Triger factor/SurA peptide-binding domain-like"/>
    <property type="match status" value="1"/>
</dbReference>
<dbReference type="AlphaFoldDB" id="A0A2H0KLL9"/>
<dbReference type="Gene3D" id="3.30.70.1050">
    <property type="entry name" value="Trigger factor ribosome-binding domain"/>
    <property type="match status" value="1"/>
</dbReference>
<comment type="similarity">
    <text evidence="3">Belongs to the FKBP-type PPIase family. Tig subfamily.</text>
</comment>
<dbReference type="InterPro" id="IPR008881">
    <property type="entry name" value="Trigger_fac_ribosome-bd_bac"/>
</dbReference>
<dbReference type="InterPro" id="IPR005215">
    <property type="entry name" value="Trig_fac"/>
</dbReference>
<dbReference type="InterPro" id="IPR027304">
    <property type="entry name" value="Trigger_fact/SurA_dom_sf"/>
</dbReference>
<dbReference type="PANTHER" id="PTHR30560:SF3">
    <property type="entry name" value="TRIGGER FACTOR-LIKE PROTEIN TIG, CHLOROPLASTIC"/>
    <property type="match status" value="1"/>
</dbReference>
<dbReference type="GO" id="GO:0043335">
    <property type="term" value="P:protein unfolding"/>
    <property type="evidence" value="ECO:0007669"/>
    <property type="project" value="TreeGrafter"/>
</dbReference>
<reference evidence="12 13" key="1">
    <citation type="submission" date="2017-09" db="EMBL/GenBank/DDBJ databases">
        <title>Depth-based differentiation of microbial function through sediment-hosted aquifers and enrichment of novel symbionts in the deep terrestrial subsurface.</title>
        <authorList>
            <person name="Probst A.J."/>
            <person name="Ladd B."/>
            <person name="Jarett J.K."/>
            <person name="Geller-Mcgrath D.E."/>
            <person name="Sieber C.M."/>
            <person name="Emerson J.B."/>
            <person name="Anantharaman K."/>
            <person name="Thomas B.C."/>
            <person name="Malmstrom R."/>
            <person name="Stieglmeier M."/>
            <person name="Klingl A."/>
            <person name="Woyke T."/>
            <person name="Ryan C.M."/>
            <person name="Banfield J.F."/>
        </authorList>
    </citation>
    <scope>NUCLEOTIDE SEQUENCE [LARGE SCALE GENOMIC DNA]</scope>
    <source>
        <strain evidence="12">CG11_big_fil_rev_8_21_14_0_20_37_16</strain>
    </source>
</reference>
<evidence type="ECO:0000256" key="2">
    <source>
        <dbReference type="ARBA" id="ARBA00004496"/>
    </source>
</evidence>
<accession>A0A2H0KLL9</accession>
<dbReference type="PANTHER" id="PTHR30560">
    <property type="entry name" value="TRIGGER FACTOR CHAPERONE AND PEPTIDYL-PROLYL CIS/TRANS ISOMERASE"/>
    <property type="match status" value="1"/>
</dbReference>
<dbReference type="Pfam" id="PF05698">
    <property type="entry name" value="Trigger_C"/>
    <property type="match status" value="1"/>
</dbReference>
<dbReference type="EMBL" id="PCVK01000094">
    <property type="protein sequence ID" value="PIQ71453.1"/>
    <property type="molecule type" value="Genomic_DNA"/>
</dbReference>
<dbReference type="InterPro" id="IPR008880">
    <property type="entry name" value="Trigger_fac_C"/>
</dbReference>
<organism evidence="12 13">
    <name type="scientific">Candidatus Roizmanbacteria bacterium CG11_big_fil_rev_8_21_14_0_20_37_16</name>
    <dbReference type="NCBI Taxonomy" id="1974857"/>
    <lineage>
        <taxon>Bacteria</taxon>
        <taxon>Candidatus Roizmaniibacteriota</taxon>
    </lineage>
</organism>